<organism evidence="8 9">
    <name type="scientific">Methylosinus trichosporium (strain ATCC 35070 / NCIMB 11131 / UNIQEM 75 / OB3b)</name>
    <dbReference type="NCBI Taxonomy" id="595536"/>
    <lineage>
        <taxon>Bacteria</taxon>
        <taxon>Pseudomonadati</taxon>
        <taxon>Pseudomonadota</taxon>
        <taxon>Alphaproteobacteria</taxon>
        <taxon>Hyphomicrobiales</taxon>
        <taxon>Methylocystaceae</taxon>
        <taxon>Methylosinus</taxon>
    </lineage>
</organism>
<evidence type="ECO:0000256" key="3">
    <source>
        <dbReference type="ARBA" id="ARBA00022475"/>
    </source>
</evidence>
<evidence type="ECO:0000313" key="8">
    <source>
        <dbReference type="EMBL" id="ATQ70098.1"/>
    </source>
</evidence>
<dbReference type="Proteomes" id="UP000230709">
    <property type="component" value="Chromosome"/>
</dbReference>
<name>A0A2D2D507_METT3</name>
<gene>
    <name evidence="8" type="ORF">CQW49_21060</name>
</gene>
<dbReference type="Gene3D" id="3.30.420.270">
    <property type="match status" value="1"/>
</dbReference>
<dbReference type="GO" id="GO:0022857">
    <property type="term" value="F:transmembrane transporter activity"/>
    <property type="evidence" value="ECO:0007669"/>
    <property type="project" value="InterPro"/>
</dbReference>
<sequence length="131" mass="14246">MRYFETRKARIEIVPMIDIMFFLLVFFVMITLRMIPATGVASQLPQSGTAEQMPPPSVIVTLLQDGDVMVEDLPISLEDLTRRLAVGEAAKKTVTIAGAASASIQQLMSVIDACRRAGVKQIGLAAAKARR</sequence>
<keyword evidence="9" id="KW-1185">Reference proteome</keyword>
<protein>
    <submittedName>
        <fullName evidence="8">Biopolymer transporter ExbD</fullName>
    </submittedName>
</protein>
<evidence type="ECO:0000256" key="1">
    <source>
        <dbReference type="ARBA" id="ARBA00004162"/>
    </source>
</evidence>
<comment type="similarity">
    <text evidence="2 7">Belongs to the ExbD/TolR family.</text>
</comment>
<dbReference type="RefSeq" id="WP_003614781.1">
    <property type="nucleotide sequence ID" value="NZ_ADVE02000001.1"/>
</dbReference>
<dbReference type="GO" id="GO:0015031">
    <property type="term" value="P:protein transport"/>
    <property type="evidence" value="ECO:0007669"/>
    <property type="project" value="UniProtKB-KW"/>
</dbReference>
<reference evidence="9" key="1">
    <citation type="submission" date="2017-10" db="EMBL/GenBank/DDBJ databases">
        <title>Completed PacBio SMRT sequence of Methylosinus trichosporium OB3b reveals presence of a third large plasmid.</title>
        <authorList>
            <person name="Charles T.C."/>
            <person name="Lynch M.D.J."/>
            <person name="Heil J.R."/>
            <person name="Cheng J."/>
        </authorList>
    </citation>
    <scope>NUCLEOTIDE SEQUENCE [LARGE SCALE GENOMIC DNA]</scope>
    <source>
        <strain evidence="9">OB3b</strain>
    </source>
</reference>
<dbReference type="AlphaFoldDB" id="A0A2D2D507"/>
<keyword evidence="3" id="KW-1003">Cell membrane</keyword>
<dbReference type="EMBL" id="CP023737">
    <property type="protein sequence ID" value="ATQ70098.1"/>
    <property type="molecule type" value="Genomic_DNA"/>
</dbReference>
<proteinExistence type="inferred from homology"/>
<evidence type="ECO:0000313" key="9">
    <source>
        <dbReference type="Proteomes" id="UP000230709"/>
    </source>
</evidence>
<keyword evidence="7" id="KW-0653">Protein transport</keyword>
<dbReference type="STRING" id="595536.GCA_000178815_00985"/>
<evidence type="ECO:0000256" key="4">
    <source>
        <dbReference type="ARBA" id="ARBA00022692"/>
    </source>
</evidence>
<keyword evidence="6" id="KW-0472">Membrane</keyword>
<dbReference type="GO" id="GO:0005886">
    <property type="term" value="C:plasma membrane"/>
    <property type="evidence" value="ECO:0007669"/>
    <property type="project" value="UniProtKB-SubCell"/>
</dbReference>
<keyword evidence="4 7" id="KW-0812">Transmembrane</keyword>
<keyword evidence="5" id="KW-1133">Transmembrane helix</keyword>
<dbReference type="PANTHER" id="PTHR30558:SF3">
    <property type="entry name" value="BIOPOLYMER TRANSPORT PROTEIN EXBD-RELATED"/>
    <property type="match status" value="1"/>
</dbReference>
<evidence type="ECO:0000256" key="5">
    <source>
        <dbReference type="ARBA" id="ARBA00022989"/>
    </source>
</evidence>
<evidence type="ECO:0000256" key="6">
    <source>
        <dbReference type="ARBA" id="ARBA00023136"/>
    </source>
</evidence>
<dbReference type="KEGG" id="mtw:CQW49_21060"/>
<comment type="subcellular location">
    <subcellularLocation>
        <location evidence="1">Cell membrane</location>
        <topology evidence="1">Single-pass membrane protein</topology>
    </subcellularLocation>
    <subcellularLocation>
        <location evidence="7">Cell membrane</location>
        <topology evidence="7">Single-pass type II membrane protein</topology>
    </subcellularLocation>
</comment>
<dbReference type="Pfam" id="PF02472">
    <property type="entry name" value="ExbD"/>
    <property type="match status" value="1"/>
</dbReference>
<dbReference type="PANTHER" id="PTHR30558">
    <property type="entry name" value="EXBD MEMBRANE COMPONENT OF PMF-DRIVEN MACROMOLECULE IMPORT SYSTEM"/>
    <property type="match status" value="1"/>
</dbReference>
<evidence type="ECO:0000256" key="7">
    <source>
        <dbReference type="RuleBase" id="RU003879"/>
    </source>
</evidence>
<accession>A0A2D2D507</accession>
<dbReference type="InterPro" id="IPR003400">
    <property type="entry name" value="ExbD"/>
</dbReference>
<evidence type="ECO:0000256" key="2">
    <source>
        <dbReference type="ARBA" id="ARBA00005811"/>
    </source>
</evidence>
<keyword evidence="7" id="KW-0813">Transport</keyword>